<keyword evidence="3 8" id="KW-0813">Transport</keyword>
<evidence type="ECO:0000256" key="2">
    <source>
        <dbReference type="ARBA" id="ARBA00005887"/>
    </source>
</evidence>
<evidence type="ECO:0000256" key="6">
    <source>
        <dbReference type="ARBA" id="ARBA00023136"/>
    </source>
</evidence>
<feature type="transmembrane region" description="Helical" evidence="8">
    <location>
        <begin position="60"/>
        <end position="81"/>
    </location>
</feature>
<sequence length="457" mass="47307">MRAVKHAITFGRYARCLTILRAEGDTMRRLFSAAVLASLPGTLAAQDVTQIALSDGGDTAWILTASALVLMMTLPGLGLFYGGLVRAKNFLSVLLQVGAVASVASVLWVVVGYTLAFGAVTNGWLGAGNAWMLIDLASVREGLTIPESTFALFQMTFAVITPALMVGAWVERARFGWVVGFCALWGLVVYAPVAHWVWGGGWLSGFGVLDFAGGIVVHTTAGVSALVIALLLGRRDGFPKSPLLPHAPALTMAGAALLWVGWFGFNGGSALTATDDASTAIINTHVAAATATLVWLLIEKVSLGKPTSVGWATGAIAGLATITPAAGFVGPGAAIVMGVLASVVCYYAIQLFKQKLHIDDSLDVFAVHGVGGMLGSLLLAVFLSTSFGGLGYGEGATMVSQLIAQAIGIGAVALFSAVATAILALMVSVIFPMRASEDDERNGLDIAAHGERAWDLD</sequence>
<evidence type="ECO:0000259" key="9">
    <source>
        <dbReference type="Pfam" id="PF00909"/>
    </source>
</evidence>
<proteinExistence type="inferred from homology"/>
<comment type="similarity">
    <text evidence="2 8">Belongs to the ammonia transporter channel (TC 1.A.11.2) family.</text>
</comment>
<name>Q2NA54_ERYLH</name>
<dbReference type="PANTHER" id="PTHR43029">
    <property type="entry name" value="AMMONIUM TRANSPORTER MEP2"/>
    <property type="match status" value="1"/>
</dbReference>
<accession>Q2NA54</accession>
<dbReference type="InterPro" id="IPR029020">
    <property type="entry name" value="Ammonium/urea_transptr"/>
</dbReference>
<feature type="transmembrane region" description="Helical" evidence="8">
    <location>
        <begin position="150"/>
        <end position="170"/>
    </location>
</feature>
<dbReference type="KEGG" id="eli:ELI_06725"/>
<dbReference type="PANTHER" id="PTHR43029:SF10">
    <property type="entry name" value="AMMONIUM TRANSPORTER MEP2"/>
    <property type="match status" value="1"/>
</dbReference>
<dbReference type="STRING" id="314225.ELI_06725"/>
<evidence type="ECO:0000313" key="10">
    <source>
        <dbReference type="EMBL" id="ABC63437.1"/>
    </source>
</evidence>
<dbReference type="eggNOG" id="COG0004">
    <property type="taxonomic scope" value="Bacteria"/>
</dbReference>
<dbReference type="Proteomes" id="UP000008808">
    <property type="component" value="Chromosome"/>
</dbReference>
<feature type="domain" description="Ammonium transporter AmtB-like" evidence="9">
    <location>
        <begin position="60"/>
        <end position="453"/>
    </location>
</feature>
<reference evidence="11" key="1">
    <citation type="journal article" date="2009" name="J. Bacteriol.">
        <title>Complete genome sequence of Erythrobacter litoralis HTCC2594.</title>
        <authorList>
            <person name="Oh H.M."/>
            <person name="Giovannoni S.J."/>
            <person name="Ferriera S."/>
            <person name="Johnson J."/>
            <person name="Cho J.C."/>
        </authorList>
    </citation>
    <scope>NUCLEOTIDE SEQUENCE [LARGE SCALE GENOMIC DNA]</scope>
    <source>
        <strain evidence="11">HTCC2594</strain>
    </source>
</reference>
<evidence type="ECO:0000256" key="7">
    <source>
        <dbReference type="ARBA" id="ARBA00023177"/>
    </source>
</evidence>
<evidence type="ECO:0000313" key="11">
    <source>
        <dbReference type="Proteomes" id="UP000008808"/>
    </source>
</evidence>
<keyword evidence="7 8" id="KW-0924">Ammonia transport</keyword>
<dbReference type="GO" id="GO:0005886">
    <property type="term" value="C:plasma membrane"/>
    <property type="evidence" value="ECO:0007669"/>
    <property type="project" value="UniProtKB-SubCell"/>
</dbReference>
<evidence type="ECO:0000256" key="5">
    <source>
        <dbReference type="ARBA" id="ARBA00022989"/>
    </source>
</evidence>
<dbReference type="SUPFAM" id="SSF111352">
    <property type="entry name" value="Ammonium transporter"/>
    <property type="match status" value="1"/>
</dbReference>
<feature type="transmembrane region" description="Helical" evidence="8">
    <location>
        <begin position="309"/>
        <end position="327"/>
    </location>
</feature>
<keyword evidence="5 8" id="KW-1133">Transmembrane helix</keyword>
<feature type="transmembrane region" description="Helical" evidence="8">
    <location>
        <begin position="211"/>
        <end position="232"/>
    </location>
</feature>
<dbReference type="GO" id="GO:0008519">
    <property type="term" value="F:ammonium channel activity"/>
    <property type="evidence" value="ECO:0007669"/>
    <property type="project" value="InterPro"/>
</dbReference>
<gene>
    <name evidence="10" type="ordered locus">ELI_06725</name>
</gene>
<evidence type="ECO:0000256" key="1">
    <source>
        <dbReference type="ARBA" id="ARBA00004141"/>
    </source>
</evidence>
<keyword evidence="6 8" id="KW-0472">Membrane</keyword>
<dbReference type="InterPro" id="IPR024041">
    <property type="entry name" value="NH4_transpt_AmtB-like_dom"/>
</dbReference>
<evidence type="ECO:0000256" key="4">
    <source>
        <dbReference type="ARBA" id="ARBA00022692"/>
    </source>
</evidence>
<feature type="transmembrane region" description="Helical" evidence="8">
    <location>
        <begin position="277"/>
        <end position="297"/>
    </location>
</feature>
<dbReference type="Gene3D" id="1.10.3430.10">
    <property type="entry name" value="Ammonium transporter AmtB like domains"/>
    <property type="match status" value="1"/>
</dbReference>
<dbReference type="InterPro" id="IPR018047">
    <property type="entry name" value="Ammonium_transpt_CS"/>
</dbReference>
<comment type="subcellular location">
    <subcellularLocation>
        <location evidence="8">Cell membrane</location>
        <topology evidence="8">Multi-pass membrane protein</topology>
    </subcellularLocation>
    <subcellularLocation>
        <location evidence="1">Membrane</location>
        <topology evidence="1">Multi-pass membrane protein</topology>
    </subcellularLocation>
</comment>
<dbReference type="EMBL" id="CP000157">
    <property type="protein sequence ID" value="ABC63437.1"/>
    <property type="molecule type" value="Genomic_DNA"/>
</dbReference>
<keyword evidence="11" id="KW-1185">Reference proteome</keyword>
<feature type="transmembrane region" description="Helical" evidence="8">
    <location>
        <begin position="333"/>
        <end position="352"/>
    </location>
</feature>
<feature type="transmembrane region" description="Helical" evidence="8">
    <location>
        <begin position="244"/>
        <end position="265"/>
    </location>
</feature>
<dbReference type="AlphaFoldDB" id="Q2NA54"/>
<organism evidence="10 11">
    <name type="scientific">Erythrobacter litoralis (strain HTCC2594)</name>
    <dbReference type="NCBI Taxonomy" id="314225"/>
    <lineage>
        <taxon>Bacteria</taxon>
        <taxon>Pseudomonadati</taxon>
        <taxon>Pseudomonadota</taxon>
        <taxon>Alphaproteobacteria</taxon>
        <taxon>Sphingomonadales</taxon>
        <taxon>Erythrobacteraceae</taxon>
        <taxon>Erythrobacter/Porphyrobacter group</taxon>
        <taxon>Erythrobacter</taxon>
    </lineage>
</organism>
<dbReference type="NCBIfam" id="TIGR00836">
    <property type="entry name" value="amt"/>
    <property type="match status" value="1"/>
</dbReference>
<evidence type="ECO:0000256" key="3">
    <source>
        <dbReference type="ARBA" id="ARBA00022448"/>
    </source>
</evidence>
<protein>
    <recommendedName>
        <fullName evidence="8">Ammonium transporter</fullName>
    </recommendedName>
</protein>
<dbReference type="HOGENOM" id="CLU_000445_33_0_5"/>
<dbReference type="InterPro" id="IPR001905">
    <property type="entry name" value="Ammonium_transpt"/>
</dbReference>
<feature type="transmembrane region" description="Helical" evidence="8">
    <location>
        <begin position="177"/>
        <end position="199"/>
    </location>
</feature>
<keyword evidence="4 8" id="KW-0812">Transmembrane</keyword>
<dbReference type="Pfam" id="PF00909">
    <property type="entry name" value="Ammonium_transp"/>
    <property type="match status" value="1"/>
</dbReference>
<feature type="transmembrane region" description="Helical" evidence="8">
    <location>
        <begin position="403"/>
        <end position="431"/>
    </location>
</feature>
<feature type="transmembrane region" description="Helical" evidence="8">
    <location>
        <begin position="364"/>
        <end position="383"/>
    </location>
</feature>
<evidence type="ECO:0000256" key="8">
    <source>
        <dbReference type="RuleBase" id="RU362002"/>
    </source>
</evidence>
<dbReference type="PROSITE" id="PS01219">
    <property type="entry name" value="AMMONIUM_TRANSP"/>
    <property type="match status" value="1"/>
</dbReference>